<keyword evidence="1" id="KW-1003">Cell membrane</keyword>
<feature type="transmembrane region" description="Helical" evidence="6">
    <location>
        <begin position="169"/>
        <end position="187"/>
    </location>
</feature>
<reference evidence="7" key="1">
    <citation type="submission" date="2018-05" db="EMBL/GenBank/DDBJ databases">
        <authorList>
            <person name="Lanie J.A."/>
            <person name="Ng W.-L."/>
            <person name="Kazmierczak K.M."/>
            <person name="Andrzejewski T.M."/>
            <person name="Davidsen T.M."/>
            <person name="Wayne K.J."/>
            <person name="Tettelin H."/>
            <person name="Glass J.I."/>
            <person name="Rusch D."/>
            <person name="Podicherti R."/>
            <person name="Tsui H.-C.T."/>
            <person name="Winkler M.E."/>
        </authorList>
    </citation>
    <scope>NUCLEOTIDE SEQUENCE</scope>
</reference>
<dbReference type="GO" id="GO:0005886">
    <property type="term" value="C:plasma membrane"/>
    <property type="evidence" value="ECO:0007669"/>
    <property type="project" value="InterPro"/>
</dbReference>
<evidence type="ECO:0000256" key="1">
    <source>
        <dbReference type="ARBA" id="ARBA00022475"/>
    </source>
</evidence>
<sequence>GAKLLFVINHWNGQEPIKTLILQRSGMVFHGALFGTAIAVWLFTRKTKMPLWATLDTLAPSFALGHAFGRIGCFMTGCCYGRACDLPWAVQFPESHSTHPIHVHPTQIYESLLNLALYGILAWLFRNRKFNGQVFAGYLMAYAVVRFGMEFLRDDGRGRLWFDTLTSGQGISLILLTGGVVMWRLLTDRERLEPQTMAEPEETA</sequence>
<evidence type="ECO:0000256" key="2">
    <source>
        <dbReference type="ARBA" id="ARBA00022679"/>
    </source>
</evidence>
<keyword evidence="2" id="KW-0808">Transferase</keyword>
<evidence type="ECO:0000256" key="3">
    <source>
        <dbReference type="ARBA" id="ARBA00022692"/>
    </source>
</evidence>
<keyword evidence="3 6" id="KW-0812">Transmembrane</keyword>
<dbReference type="EMBL" id="UINC01037511">
    <property type="protein sequence ID" value="SVB33102.1"/>
    <property type="molecule type" value="Genomic_DNA"/>
</dbReference>
<evidence type="ECO:0000256" key="4">
    <source>
        <dbReference type="ARBA" id="ARBA00022989"/>
    </source>
</evidence>
<feature type="transmembrane region" description="Helical" evidence="6">
    <location>
        <begin position="132"/>
        <end position="149"/>
    </location>
</feature>
<dbReference type="GO" id="GO:0042158">
    <property type="term" value="P:lipoprotein biosynthetic process"/>
    <property type="evidence" value="ECO:0007669"/>
    <property type="project" value="InterPro"/>
</dbReference>
<evidence type="ECO:0008006" key="8">
    <source>
        <dbReference type="Google" id="ProtNLM"/>
    </source>
</evidence>
<dbReference type="GO" id="GO:0008961">
    <property type="term" value="F:phosphatidylglycerol-prolipoprotein diacylglyceryl transferase activity"/>
    <property type="evidence" value="ECO:0007669"/>
    <property type="project" value="InterPro"/>
</dbReference>
<feature type="non-terminal residue" evidence="7">
    <location>
        <position position="1"/>
    </location>
</feature>
<dbReference type="PANTHER" id="PTHR30589">
    <property type="entry name" value="PROLIPOPROTEIN DIACYLGLYCERYL TRANSFERASE"/>
    <property type="match status" value="1"/>
</dbReference>
<proteinExistence type="predicted"/>
<dbReference type="InterPro" id="IPR001640">
    <property type="entry name" value="Lgt"/>
</dbReference>
<feature type="transmembrane region" description="Helical" evidence="6">
    <location>
        <begin position="27"/>
        <end position="44"/>
    </location>
</feature>
<dbReference type="Pfam" id="PF01790">
    <property type="entry name" value="LGT"/>
    <property type="match status" value="1"/>
</dbReference>
<dbReference type="NCBIfam" id="TIGR00544">
    <property type="entry name" value="lgt"/>
    <property type="match status" value="1"/>
</dbReference>
<evidence type="ECO:0000256" key="5">
    <source>
        <dbReference type="ARBA" id="ARBA00023136"/>
    </source>
</evidence>
<gene>
    <name evidence="7" type="ORF">METZ01_LOCUS185956</name>
</gene>
<keyword evidence="4 6" id="KW-1133">Transmembrane helix</keyword>
<evidence type="ECO:0000256" key="6">
    <source>
        <dbReference type="SAM" id="Phobius"/>
    </source>
</evidence>
<protein>
    <recommendedName>
        <fullName evidence="8">Prolipoprotein diacylglyceryl transferase</fullName>
    </recommendedName>
</protein>
<dbReference type="PANTHER" id="PTHR30589:SF0">
    <property type="entry name" value="PHOSPHATIDYLGLYCEROL--PROLIPOPROTEIN DIACYLGLYCERYL TRANSFERASE"/>
    <property type="match status" value="1"/>
</dbReference>
<accession>A0A382D4Y2</accession>
<name>A0A382D4Y2_9ZZZZ</name>
<keyword evidence="5 6" id="KW-0472">Membrane</keyword>
<evidence type="ECO:0000313" key="7">
    <source>
        <dbReference type="EMBL" id="SVB33102.1"/>
    </source>
</evidence>
<organism evidence="7">
    <name type="scientific">marine metagenome</name>
    <dbReference type="NCBI Taxonomy" id="408172"/>
    <lineage>
        <taxon>unclassified sequences</taxon>
        <taxon>metagenomes</taxon>
        <taxon>ecological metagenomes</taxon>
    </lineage>
</organism>
<dbReference type="AlphaFoldDB" id="A0A382D4Y2"/>